<keyword evidence="6 14" id="KW-0479">Metal-binding</keyword>
<evidence type="ECO:0000313" key="17">
    <source>
        <dbReference type="EMBL" id="TFH68758.1"/>
    </source>
</evidence>
<dbReference type="EC" id="6.5.1.2" evidence="2 14"/>
<keyword evidence="4 14" id="KW-0436">Ligase</keyword>
<dbReference type="InterPro" id="IPR010994">
    <property type="entry name" value="RuvA_2-like"/>
</dbReference>
<dbReference type="EMBL" id="SPIA01000001">
    <property type="protein sequence ID" value="TFH68758.1"/>
    <property type="molecule type" value="Genomic_DNA"/>
</dbReference>
<comment type="similarity">
    <text evidence="13 14">Belongs to the NAD-dependent DNA ligase family. LigA subfamily.</text>
</comment>
<evidence type="ECO:0000256" key="13">
    <source>
        <dbReference type="ARBA" id="ARBA00060881"/>
    </source>
</evidence>
<dbReference type="InterPro" id="IPR033136">
    <property type="entry name" value="DNA_ligase_CS"/>
</dbReference>
<keyword evidence="14" id="KW-0464">Manganese</keyword>
<dbReference type="Pfam" id="PF00533">
    <property type="entry name" value="BRCT"/>
    <property type="match status" value="1"/>
</dbReference>
<keyword evidence="8 14" id="KW-0862">Zinc</keyword>
<dbReference type="InterPro" id="IPR013839">
    <property type="entry name" value="DNAligase_adenylation"/>
</dbReference>
<dbReference type="PIRSF" id="PIRSF001604">
    <property type="entry name" value="LigA"/>
    <property type="match status" value="1"/>
</dbReference>
<gene>
    <name evidence="14 17" type="primary">ligA</name>
    <name evidence="17" type="ORF">E3W66_02050</name>
</gene>
<accession>A0A4Y8UJZ5</accession>
<keyword evidence="10 14" id="KW-0520">NAD</keyword>
<feature type="domain" description="BRCT" evidence="16">
    <location>
        <begin position="593"/>
        <end position="675"/>
    </location>
</feature>
<dbReference type="InterPro" id="IPR001357">
    <property type="entry name" value="BRCT_dom"/>
</dbReference>
<dbReference type="CDD" id="cd00114">
    <property type="entry name" value="LIGANc"/>
    <property type="match status" value="1"/>
</dbReference>
<dbReference type="Pfam" id="PF03120">
    <property type="entry name" value="OB_DNA_ligase"/>
    <property type="match status" value="1"/>
</dbReference>
<dbReference type="SUPFAM" id="SSF50249">
    <property type="entry name" value="Nucleic acid-binding proteins"/>
    <property type="match status" value="1"/>
</dbReference>
<comment type="function">
    <text evidence="1 14">DNA ligase that catalyzes the formation of phosphodiester linkages between 5'-phosphoryl and 3'-hydroxyl groups in double-stranded DNA using NAD as a coenzyme and as the energy source for the reaction. It is essential for DNA replication and repair of damaged DNA.</text>
</comment>
<dbReference type="OrthoDB" id="9759736at2"/>
<dbReference type="InterPro" id="IPR003583">
    <property type="entry name" value="Hlx-hairpin-Hlx_DNA-bd_motif"/>
</dbReference>
<reference evidence="17 18" key="1">
    <citation type="submission" date="2019-03" db="EMBL/GenBank/DDBJ databases">
        <title>Draft genome of Gammaproteobacteria bacterium LSUCC0057, a member of the SAR92 clade.</title>
        <authorList>
            <person name="Lanclos V.C."/>
            <person name="Doiron C."/>
            <person name="Henson M.W."/>
            <person name="Thrash J.C."/>
        </authorList>
    </citation>
    <scope>NUCLEOTIDE SEQUENCE [LARGE SCALE GENOMIC DNA]</scope>
    <source>
        <strain evidence="17 18">LSUCC0057</strain>
    </source>
</reference>
<feature type="binding site" evidence="14">
    <location>
        <begin position="34"/>
        <end position="38"/>
    </location>
    <ligand>
        <name>NAD(+)</name>
        <dbReference type="ChEBI" id="CHEBI:57540"/>
    </ligand>
</feature>
<organism evidence="17 18">
    <name type="scientific">Gammaproteobacteria bacterium LSUCC0057</name>
    <dbReference type="NCBI Taxonomy" id="2559237"/>
    <lineage>
        <taxon>Bacteria</taxon>
        <taxon>Pseudomonadati</taxon>
        <taxon>Pseudomonadota</taxon>
        <taxon>Gammaproteobacteria</taxon>
        <taxon>Cellvibrionales</taxon>
        <taxon>Porticoccaceae</taxon>
        <taxon>SAR92 clade</taxon>
    </lineage>
</organism>
<dbReference type="FunFam" id="1.10.150.20:FF:000006">
    <property type="entry name" value="DNA ligase"/>
    <property type="match status" value="1"/>
</dbReference>
<feature type="binding site" evidence="14">
    <location>
        <position position="413"/>
    </location>
    <ligand>
        <name>Zn(2+)</name>
        <dbReference type="ChEBI" id="CHEBI:29105"/>
    </ligand>
</feature>
<dbReference type="Proteomes" id="UP000298133">
    <property type="component" value="Unassembled WGS sequence"/>
</dbReference>
<feature type="binding site" evidence="14">
    <location>
        <position position="292"/>
    </location>
    <ligand>
        <name>NAD(+)</name>
        <dbReference type="ChEBI" id="CHEBI:57540"/>
    </ligand>
</feature>
<evidence type="ECO:0000256" key="8">
    <source>
        <dbReference type="ARBA" id="ARBA00022833"/>
    </source>
</evidence>
<comment type="catalytic activity">
    <reaction evidence="12 14 15">
        <text>NAD(+) + (deoxyribonucleotide)n-3'-hydroxyl + 5'-phospho-(deoxyribonucleotide)m = (deoxyribonucleotide)n+m + AMP + beta-nicotinamide D-nucleotide.</text>
        <dbReference type="EC" id="6.5.1.2"/>
    </reaction>
</comment>
<dbReference type="FunFam" id="2.40.50.140:FF:000012">
    <property type="entry name" value="DNA ligase"/>
    <property type="match status" value="1"/>
</dbReference>
<evidence type="ECO:0000256" key="9">
    <source>
        <dbReference type="ARBA" id="ARBA00022842"/>
    </source>
</evidence>
<dbReference type="Pfam" id="PF03119">
    <property type="entry name" value="DNA_ligase_ZBD"/>
    <property type="match status" value="1"/>
</dbReference>
<feature type="binding site" evidence="14">
    <location>
        <position position="410"/>
    </location>
    <ligand>
        <name>Zn(2+)</name>
        <dbReference type="ChEBI" id="CHEBI:29105"/>
    </ligand>
</feature>
<feature type="active site" description="N6-AMP-lysine intermediate" evidence="14">
    <location>
        <position position="117"/>
    </location>
</feature>
<dbReference type="Gene3D" id="1.10.150.20">
    <property type="entry name" value="5' to 3' exonuclease, C-terminal subdomain"/>
    <property type="match status" value="2"/>
</dbReference>
<dbReference type="InterPro" id="IPR012340">
    <property type="entry name" value="NA-bd_OB-fold"/>
</dbReference>
<feature type="binding site" evidence="14">
    <location>
        <begin position="83"/>
        <end position="84"/>
    </location>
    <ligand>
        <name>NAD(+)</name>
        <dbReference type="ChEBI" id="CHEBI:57540"/>
    </ligand>
</feature>
<evidence type="ECO:0000256" key="4">
    <source>
        <dbReference type="ARBA" id="ARBA00022598"/>
    </source>
</evidence>
<evidence type="ECO:0000256" key="7">
    <source>
        <dbReference type="ARBA" id="ARBA00022763"/>
    </source>
</evidence>
<protein>
    <recommendedName>
        <fullName evidence="3 14">DNA ligase</fullName>
        <ecNumber evidence="2 14">6.5.1.2</ecNumber>
    </recommendedName>
    <alternativeName>
        <fullName evidence="14">Polydeoxyribonucleotide synthase [NAD(+)]</fullName>
    </alternativeName>
</protein>
<dbReference type="GO" id="GO:0003677">
    <property type="term" value="F:DNA binding"/>
    <property type="evidence" value="ECO:0007669"/>
    <property type="project" value="InterPro"/>
</dbReference>
<dbReference type="SUPFAM" id="SSF56091">
    <property type="entry name" value="DNA ligase/mRNA capping enzyme, catalytic domain"/>
    <property type="match status" value="1"/>
</dbReference>
<evidence type="ECO:0000256" key="5">
    <source>
        <dbReference type="ARBA" id="ARBA00022705"/>
    </source>
</evidence>
<feature type="binding site" evidence="14">
    <location>
        <position position="115"/>
    </location>
    <ligand>
        <name>NAD(+)</name>
        <dbReference type="ChEBI" id="CHEBI:57540"/>
    </ligand>
</feature>
<dbReference type="NCBIfam" id="NF005932">
    <property type="entry name" value="PRK07956.1"/>
    <property type="match status" value="1"/>
</dbReference>
<evidence type="ECO:0000256" key="3">
    <source>
        <dbReference type="ARBA" id="ARBA00013308"/>
    </source>
</evidence>
<dbReference type="SMART" id="SM00278">
    <property type="entry name" value="HhH1"/>
    <property type="match status" value="4"/>
</dbReference>
<evidence type="ECO:0000256" key="1">
    <source>
        <dbReference type="ARBA" id="ARBA00004067"/>
    </source>
</evidence>
<dbReference type="Gene3D" id="1.10.287.610">
    <property type="entry name" value="Helix hairpin bin"/>
    <property type="match status" value="1"/>
</dbReference>
<keyword evidence="9 14" id="KW-0460">Magnesium</keyword>
<dbReference type="Gene3D" id="3.40.50.10190">
    <property type="entry name" value="BRCT domain"/>
    <property type="match status" value="1"/>
</dbReference>
<dbReference type="AlphaFoldDB" id="A0A4Y8UJZ5"/>
<comment type="caution">
    <text evidence="17">The sequence shown here is derived from an EMBL/GenBank/DDBJ whole genome shotgun (WGS) entry which is preliminary data.</text>
</comment>
<dbReference type="FunFam" id="3.30.470.30:FF:000001">
    <property type="entry name" value="DNA ligase"/>
    <property type="match status" value="1"/>
</dbReference>
<evidence type="ECO:0000256" key="11">
    <source>
        <dbReference type="ARBA" id="ARBA00023204"/>
    </source>
</evidence>
<dbReference type="PROSITE" id="PS01056">
    <property type="entry name" value="DNA_LIGASE_N2"/>
    <property type="match status" value="1"/>
</dbReference>
<dbReference type="FunFam" id="1.10.150.20:FF:000007">
    <property type="entry name" value="DNA ligase"/>
    <property type="match status" value="1"/>
</dbReference>
<dbReference type="SUPFAM" id="SSF52113">
    <property type="entry name" value="BRCT domain"/>
    <property type="match status" value="1"/>
</dbReference>
<keyword evidence="18" id="KW-1185">Reference proteome</keyword>
<dbReference type="NCBIfam" id="TIGR00575">
    <property type="entry name" value="dnlj"/>
    <property type="match status" value="1"/>
</dbReference>
<dbReference type="GO" id="GO:0006281">
    <property type="term" value="P:DNA repair"/>
    <property type="evidence" value="ECO:0007669"/>
    <property type="project" value="UniProtKB-KW"/>
</dbReference>
<dbReference type="CDD" id="cd17748">
    <property type="entry name" value="BRCT_DNA_ligase_like"/>
    <property type="match status" value="1"/>
</dbReference>
<dbReference type="InterPro" id="IPR018239">
    <property type="entry name" value="DNA_ligase_AS"/>
</dbReference>
<dbReference type="InterPro" id="IPR041663">
    <property type="entry name" value="DisA/LigA_HHH"/>
</dbReference>
<evidence type="ECO:0000256" key="2">
    <source>
        <dbReference type="ARBA" id="ARBA00012722"/>
    </source>
</evidence>
<dbReference type="PANTHER" id="PTHR23389:SF9">
    <property type="entry name" value="DNA LIGASE"/>
    <property type="match status" value="1"/>
</dbReference>
<evidence type="ECO:0000256" key="12">
    <source>
        <dbReference type="ARBA" id="ARBA00034005"/>
    </source>
</evidence>
<name>A0A4Y8UJZ5_9GAMM</name>
<evidence type="ECO:0000256" key="14">
    <source>
        <dbReference type="HAMAP-Rule" id="MF_01588"/>
    </source>
</evidence>
<dbReference type="Pfam" id="PF14520">
    <property type="entry name" value="HHH_5"/>
    <property type="match status" value="1"/>
</dbReference>
<proteinExistence type="inferred from homology"/>
<keyword evidence="5 14" id="KW-0235">DNA replication</keyword>
<feature type="binding site" evidence="14">
    <location>
        <position position="175"/>
    </location>
    <ligand>
        <name>NAD(+)</name>
        <dbReference type="ChEBI" id="CHEBI:57540"/>
    </ligand>
</feature>
<dbReference type="InterPro" id="IPR036420">
    <property type="entry name" value="BRCT_dom_sf"/>
</dbReference>
<evidence type="ECO:0000259" key="16">
    <source>
        <dbReference type="PROSITE" id="PS50172"/>
    </source>
</evidence>
<dbReference type="PROSITE" id="PS50172">
    <property type="entry name" value="BRCT"/>
    <property type="match status" value="1"/>
</dbReference>
<dbReference type="InterPro" id="IPR004150">
    <property type="entry name" value="NAD_DNA_ligase_OB"/>
</dbReference>
<dbReference type="HAMAP" id="MF_01588">
    <property type="entry name" value="DNA_ligase_A"/>
    <property type="match status" value="1"/>
</dbReference>
<dbReference type="Pfam" id="PF12826">
    <property type="entry name" value="HHH_2"/>
    <property type="match status" value="1"/>
</dbReference>
<dbReference type="Gene3D" id="6.20.10.30">
    <property type="match status" value="1"/>
</dbReference>
<dbReference type="InterPro" id="IPR001679">
    <property type="entry name" value="DNA_ligase"/>
</dbReference>
<keyword evidence="11 14" id="KW-0234">DNA repair</keyword>
<feature type="binding site" evidence="14">
    <location>
        <position position="138"/>
    </location>
    <ligand>
        <name>NAD(+)</name>
        <dbReference type="ChEBI" id="CHEBI:57540"/>
    </ligand>
</feature>
<comment type="caution">
    <text evidence="14">Lacks conserved residue(s) required for the propagation of feature annotation.</text>
</comment>
<comment type="cofactor">
    <cofactor evidence="14">
        <name>Mg(2+)</name>
        <dbReference type="ChEBI" id="CHEBI:18420"/>
    </cofactor>
    <cofactor evidence="14">
        <name>Mn(2+)</name>
        <dbReference type="ChEBI" id="CHEBI:29035"/>
    </cofactor>
</comment>
<dbReference type="Pfam" id="PF01653">
    <property type="entry name" value="DNA_ligase_aden"/>
    <property type="match status" value="1"/>
</dbReference>
<evidence type="ECO:0000313" key="18">
    <source>
        <dbReference type="Proteomes" id="UP000298133"/>
    </source>
</evidence>
<dbReference type="InterPro" id="IPR004149">
    <property type="entry name" value="Znf_DNAligase_C4"/>
</dbReference>
<dbReference type="GO" id="GO:0003911">
    <property type="term" value="F:DNA ligase (NAD+) activity"/>
    <property type="evidence" value="ECO:0007669"/>
    <property type="project" value="UniProtKB-UniRule"/>
</dbReference>
<dbReference type="GO" id="GO:0005829">
    <property type="term" value="C:cytosol"/>
    <property type="evidence" value="ECO:0007669"/>
    <property type="project" value="TreeGrafter"/>
</dbReference>
<evidence type="ECO:0000256" key="10">
    <source>
        <dbReference type="ARBA" id="ARBA00023027"/>
    </source>
</evidence>
<dbReference type="SMART" id="SM00292">
    <property type="entry name" value="BRCT"/>
    <property type="match status" value="1"/>
</dbReference>
<dbReference type="GO" id="GO:0046872">
    <property type="term" value="F:metal ion binding"/>
    <property type="evidence" value="ECO:0007669"/>
    <property type="project" value="UniProtKB-KW"/>
</dbReference>
<dbReference type="Gene3D" id="2.40.50.140">
    <property type="entry name" value="Nucleic acid-binding proteins"/>
    <property type="match status" value="1"/>
</dbReference>
<dbReference type="InterPro" id="IPR013840">
    <property type="entry name" value="DNAligase_N"/>
</dbReference>
<dbReference type="SUPFAM" id="SSF47781">
    <property type="entry name" value="RuvA domain 2-like"/>
    <property type="match status" value="1"/>
</dbReference>
<dbReference type="SMART" id="SM00532">
    <property type="entry name" value="LIGANc"/>
    <property type="match status" value="1"/>
</dbReference>
<dbReference type="PROSITE" id="PS01055">
    <property type="entry name" value="DNA_LIGASE_N1"/>
    <property type="match status" value="1"/>
</dbReference>
<evidence type="ECO:0000256" key="6">
    <source>
        <dbReference type="ARBA" id="ARBA00022723"/>
    </source>
</evidence>
<keyword evidence="7 14" id="KW-0227">DNA damage</keyword>
<feature type="binding site" evidence="14">
    <location>
        <position position="434"/>
    </location>
    <ligand>
        <name>Zn(2+)</name>
        <dbReference type="ChEBI" id="CHEBI:29105"/>
    </ligand>
</feature>
<feature type="binding site" evidence="14">
    <location>
        <position position="316"/>
    </location>
    <ligand>
        <name>NAD(+)</name>
        <dbReference type="ChEBI" id="CHEBI:57540"/>
    </ligand>
</feature>
<evidence type="ECO:0000256" key="15">
    <source>
        <dbReference type="RuleBase" id="RU000618"/>
    </source>
</evidence>
<dbReference type="Gene3D" id="3.30.470.30">
    <property type="entry name" value="DNA ligase/mRNA capping enzyme"/>
    <property type="match status" value="1"/>
</dbReference>
<dbReference type="PANTHER" id="PTHR23389">
    <property type="entry name" value="CHROMOSOME TRANSMISSION FIDELITY FACTOR 18"/>
    <property type="match status" value="1"/>
</dbReference>
<dbReference type="GO" id="GO:0006260">
    <property type="term" value="P:DNA replication"/>
    <property type="evidence" value="ECO:0007669"/>
    <property type="project" value="UniProtKB-KW"/>
</dbReference>
<sequence>MSSGSENSAYRQLVAELNEHGYRYYVLDQPSLPDAEYDRLFAQLLDYERAHPAEVASDSPSQRVGAAPLQSFDQVEHRTPMLSLDNAFSDEDLQAFVGRIEERLKSQAPLRFACEPKLDGVAVSILYQRGELLRAATRGDGSRGEDITQNVKTIKNVPLRLRGSDLPELLEVRGEIYMARSGFEAFNRRARAAAEKPFVNPRNAAAGSLRQLDSRITAARPLLLCCYSVGEISDAQRYSSHSELLAVIAGWGLPINPLSQTVDGVQACNDYYQQLAAQRDRLDYDIDGIVYKVDSFEQQRRLGTVARAPRWAIARKFPAQEQLTELLDVEYQVGRTGAVTPVARLQPVFVGGVTVSNATLHNRDEMARLDLRRGDTVIVRRAGDVIPQVVAVVAEKRRDGAEPFLFPERCPVCQSVIERDSEQAVSRCSGGLFCAAQVKQAIKHFASRKALDIDGLGDKLVEQLVDNGVIFSVADLFELSPAQLLGLERMGPKSADNLVAAIAASRTTTLAKFIYALGIREVGEATAAALASAFGSLQSLIDAPLEALLEVDDVGPVVAARVREFFANPDNLAIVGALCQAGVNWPAPAVADPTTQPLLGQTWVVTGTLAQMGRSEAKERLQALGAKVAGSVSAKTSCLVAGPGAGSKLSKAQQAGVAIIDEAQLLAKLSQWERR</sequence>